<dbReference type="InterPro" id="IPR050747">
    <property type="entry name" value="Mitochondrial_chaperone_BCS1"/>
</dbReference>
<sequence length="500" mass="57495">MSSSTYESKIAMAKTVVSTIGSIAAASMVARSIAREYLPVEFQDYLYFGLRNFINKLSRQLTMVIYEFDGFQENEIYKAAELYLGYRISSDIHRLKVTKNSNEKNINVAMEMNDEFVDVYNGVKFKWCLLSKTLPTREYHNYDDMGGSMNRSDQRSLELTFHKKHKDLVLNEYLPFILNDAKTTKQEDKTVKLFTLDNNRGGTMWSSVNLDHPATFATLAMETDVKENVMKDLDRFVERREYYRKVGKAWKRGYLLYGPPGTGKSSLIAAMANHLKFDIYDLELTDIGSNSNLRRLLVGTGNRSILVVEDIDCSMELHDREDAEAAQPFVHENHHRGPYGYRHHVDHGVTLSGFLNFIDGLWSSCGDERIIIFTTNRKEKLDPALLRPGRMDVHINMSYCTPCGFRLLASNYLGVTQHHLFKKIEDLIGEVEITPAEVAEQLLKEVDPDVALEGLIQFFDVKRKENQEAKEKAIKRKELASKEREKKLVENNEIVMESFE</sequence>
<gene>
    <name evidence="9" type="ORF">QVD17_36971</name>
</gene>
<dbReference type="InterPro" id="IPR058017">
    <property type="entry name" value="At3g28540-like_C"/>
</dbReference>
<dbReference type="GO" id="GO:0006950">
    <property type="term" value="P:response to stress"/>
    <property type="evidence" value="ECO:0007669"/>
    <property type="project" value="UniProtKB-ARBA"/>
</dbReference>
<evidence type="ECO:0000259" key="8">
    <source>
        <dbReference type="SMART" id="SM00382"/>
    </source>
</evidence>
<evidence type="ECO:0000256" key="2">
    <source>
        <dbReference type="ARBA" id="ARBA00007448"/>
    </source>
</evidence>
<dbReference type="Pfam" id="PF14363">
    <property type="entry name" value="AAA_assoc"/>
    <property type="match status" value="1"/>
</dbReference>
<proteinExistence type="inferred from homology"/>
<dbReference type="CDD" id="cd19510">
    <property type="entry name" value="RecA-like_BCS1"/>
    <property type="match status" value="1"/>
</dbReference>
<evidence type="ECO:0000256" key="4">
    <source>
        <dbReference type="ARBA" id="ARBA00022842"/>
    </source>
</evidence>
<comment type="similarity">
    <text evidence="2">Belongs to the AAA ATPase family. BCS1 subfamily.</text>
</comment>
<keyword evidence="4" id="KW-0460">Magnesium</keyword>
<dbReference type="PROSITE" id="PS00674">
    <property type="entry name" value="AAA"/>
    <property type="match status" value="1"/>
</dbReference>
<name>A0AAD8NHX4_TARER</name>
<dbReference type="InterPro" id="IPR025753">
    <property type="entry name" value="AAA_N_dom"/>
</dbReference>
<dbReference type="SMART" id="SM00382">
    <property type="entry name" value="AAA"/>
    <property type="match status" value="1"/>
</dbReference>
<keyword evidence="3" id="KW-0378">Hydrolase</keyword>
<organism evidence="9 10">
    <name type="scientific">Tagetes erecta</name>
    <name type="common">African marigold</name>
    <dbReference type="NCBI Taxonomy" id="13708"/>
    <lineage>
        <taxon>Eukaryota</taxon>
        <taxon>Viridiplantae</taxon>
        <taxon>Streptophyta</taxon>
        <taxon>Embryophyta</taxon>
        <taxon>Tracheophyta</taxon>
        <taxon>Spermatophyta</taxon>
        <taxon>Magnoliopsida</taxon>
        <taxon>eudicotyledons</taxon>
        <taxon>Gunneridae</taxon>
        <taxon>Pentapetalae</taxon>
        <taxon>asterids</taxon>
        <taxon>campanulids</taxon>
        <taxon>Asterales</taxon>
        <taxon>Asteraceae</taxon>
        <taxon>Asteroideae</taxon>
        <taxon>Heliantheae alliance</taxon>
        <taxon>Tageteae</taxon>
        <taxon>Tagetes</taxon>
    </lineage>
</organism>
<dbReference type="Proteomes" id="UP001229421">
    <property type="component" value="Unassembled WGS sequence"/>
</dbReference>
<accession>A0AAD8NHX4</accession>
<evidence type="ECO:0000256" key="7">
    <source>
        <dbReference type="SAM" id="Coils"/>
    </source>
</evidence>
<comment type="cofactor">
    <cofactor evidence="1">
        <name>Mg(2+)</name>
        <dbReference type="ChEBI" id="CHEBI:18420"/>
    </cofactor>
</comment>
<evidence type="ECO:0000256" key="6">
    <source>
        <dbReference type="RuleBase" id="RU003651"/>
    </source>
</evidence>
<protein>
    <recommendedName>
        <fullName evidence="8">AAA+ ATPase domain-containing protein</fullName>
    </recommendedName>
</protein>
<keyword evidence="6" id="KW-0547">Nucleotide-binding</keyword>
<dbReference type="Gene3D" id="3.40.50.300">
    <property type="entry name" value="P-loop containing nucleotide triphosphate hydrolases"/>
    <property type="match status" value="1"/>
</dbReference>
<evidence type="ECO:0000313" key="10">
    <source>
        <dbReference type="Proteomes" id="UP001229421"/>
    </source>
</evidence>
<comment type="catalytic activity">
    <reaction evidence="5">
        <text>ATP + H2O = ADP + phosphate + H(+)</text>
        <dbReference type="Rhea" id="RHEA:13065"/>
        <dbReference type="ChEBI" id="CHEBI:15377"/>
        <dbReference type="ChEBI" id="CHEBI:15378"/>
        <dbReference type="ChEBI" id="CHEBI:30616"/>
        <dbReference type="ChEBI" id="CHEBI:43474"/>
        <dbReference type="ChEBI" id="CHEBI:456216"/>
    </reaction>
</comment>
<evidence type="ECO:0000256" key="1">
    <source>
        <dbReference type="ARBA" id="ARBA00001946"/>
    </source>
</evidence>
<feature type="domain" description="AAA+ ATPase" evidence="8">
    <location>
        <begin position="250"/>
        <end position="401"/>
    </location>
</feature>
<dbReference type="InterPro" id="IPR003959">
    <property type="entry name" value="ATPase_AAA_core"/>
</dbReference>
<dbReference type="AlphaFoldDB" id="A0AAD8NHX4"/>
<reference evidence="9" key="1">
    <citation type="journal article" date="2023" name="bioRxiv">
        <title>Improved chromosome-level genome assembly for marigold (Tagetes erecta).</title>
        <authorList>
            <person name="Jiang F."/>
            <person name="Yuan L."/>
            <person name="Wang S."/>
            <person name="Wang H."/>
            <person name="Xu D."/>
            <person name="Wang A."/>
            <person name="Fan W."/>
        </authorList>
    </citation>
    <scope>NUCLEOTIDE SEQUENCE</scope>
    <source>
        <strain evidence="9">WSJ</strain>
        <tissue evidence="9">Leaf</tissue>
    </source>
</reference>
<dbReference type="Gene3D" id="6.10.280.40">
    <property type="match status" value="1"/>
</dbReference>
<dbReference type="Pfam" id="PF00004">
    <property type="entry name" value="AAA"/>
    <property type="match status" value="1"/>
</dbReference>
<dbReference type="Pfam" id="PF25568">
    <property type="entry name" value="AAA_lid_At3g28540"/>
    <property type="match status" value="1"/>
</dbReference>
<dbReference type="PANTHER" id="PTHR23070">
    <property type="entry name" value="BCS1 AAA-TYPE ATPASE"/>
    <property type="match status" value="1"/>
</dbReference>
<keyword evidence="7" id="KW-0175">Coiled coil</keyword>
<dbReference type="InterPro" id="IPR003593">
    <property type="entry name" value="AAA+_ATPase"/>
</dbReference>
<feature type="coiled-coil region" evidence="7">
    <location>
        <begin position="463"/>
        <end position="492"/>
    </location>
</feature>
<dbReference type="SUPFAM" id="SSF52540">
    <property type="entry name" value="P-loop containing nucleoside triphosphate hydrolases"/>
    <property type="match status" value="1"/>
</dbReference>
<keyword evidence="10" id="KW-1185">Reference proteome</keyword>
<dbReference type="GO" id="GO:0005524">
    <property type="term" value="F:ATP binding"/>
    <property type="evidence" value="ECO:0007669"/>
    <property type="project" value="UniProtKB-KW"/>
</dbReference>
<dbReference type="GO" id="GO:0016887">
    <property type="term" value="F:ATP hydrolysis activity"/>
    <property type="evidence" value="ECO:0007669"/>
    <property type="project" value="InterPro"/>
</dbReference>
<evidence type="ECO:0000313" key="9">
    <source>
        <dbReference type="EMBL" id="KAK1410434.1"/>
    </source>
</evidence>
<dbReference type="EMBL" id="JAUHHV010000010">
    <property type="protein sequence ID" value="KAK1410434.1"/>
    <property type="molecule type" value="Genomic_DNA"/>
</dbReference>
<evidence type="ECO:0000256" key="3">
    <source>
        <dbReference type="ARBA" id="ARBA00022801"/>
    </source>
</evidence>
<evidence type="ECO:0000256" key="5">
    <source>
        <dbReference type="ARBA" id="ARBA00049360"/>
    </source>
</evidence>
<dbReference type="InterPro" id="IPR003960">
    <property type="entry name" value="ATPase_AAA_CS"/>
</dbReference>
<dbReference type="InterPro" id="IPR027417">
    <property type="entry name" value="P-loop_NTPase"/>
</dbReference>
<comment type="caution">
    <text evidence="9">The sequence shown here is derived from an EMBL/GenBank/DDBJ whole genome shotgun (WGS) entry which is preliminary data.</text>
</comment>
<keyword evidence="6" id="KW-0067">ATP-binding</keyword>